<organism evidence="1">
    <name type="scientific">marine sediment metagenome</name>
    <dbReference type="NCBI Taxonomy" id="412755"/>
    <lineage>
        <taxon>unclassified sequences</taxon>
        <taxon>metagenomes</taxon>
        <taxon>ecological metagenomes</taxon>
    </lineage>
</organism>
<sequence>MSTQLSLEFDQEKSRLMKSILTASNQRAIINSTVKSFSRENRHTSPAFATKNKNLVWFISLN</sequence>
<protein>
    <submittedName>
        <fullName evidence="1">Uncharacterized protein</fullName>
    </submittedName>
</protein>
<dbReference type="EMBL" id="BARU01009198">
    <property type="protein sequence ID" value="GAH33856.1"/>
    <property type="molecule type" value="Genomic_DNA"/>
</dbReference>
<reference evidence="1" key="1">
    <citation type="journal article" date="2014" name="Front. Microbiol.">
        <title>High frequency of phylogenetically diverse reductive dehalogenase-homologous genes in deep subseafloor sedimentary metagenomes.</title>
        <authorList>
            <person name="Kawai M."/>
            <person name="Futagami T."/>
            <person name="Toyoda A."/>
            <person name="Takaki Y."/>
            <person name="Nishi S."/>
            <person name="Hori S."/>
            <person name="Arai W."/>
            <person name="Tsubouchi T."/>
            <person name="Morono Y."/>
            <person name="Uchiyama I."/>
            <person name="Ito T."/>
            <person name="Fujiyama A."/>
            <person name="Inagaki F."/>
            <person name="Takami H."/>
        </authorList>
    </citation>
    <scope>NUCLEOTIDE SEQUENCE</scope>
    <source>
        <strain evidence="1">Expedition CK06-06</strain>
    </source>
</reference>
<dbReference type="AlphaFoldDB" id="X1EKJ2"/>
<name>X1EKJ2_9ZZZZ</name>
<evidence type="ECO:0000313" key="1">
    <source>
        <dbReference type="EMBL" id="GAH33856.1"/>
    </source>
</evidence>
<proteinExistence type="predicted"/>
<comment type="caution">
    <text evidence="1">The sequence shown here is derived from an EMBL/GenBank/DDBJ whole genome shotgun (WGS) entry which is preliminary data.</text>
</comment>
<gene>
    <name evidence="1" type="ORF">S03H2_17793</name>
</gene>
<accession>X1EKJ2</accession>